<keyword evidence="2" id="KW-0645">Protease</keyword>
<evidence type="ECO:0000256" key="2">
    <source>
        <dbReference type="ARBA" id="ARBA00022670"/>
    </source>
</evidence>
<evidence type="ECO:0000256" key="3">
    <source>
        <dbReference type="ARBA" id="ARBA00022801"/>
    </source>
</evidence>
<organism evidence="8 9">
    <name type="scientific">Streptomyces carminius</name>
    <dbReference type="NCBI Taxonomy" id="2665496"/>
    <lineage>
        <taxon>Bacteria</taxon>
        <taxon>Bacillati</taxon>
        <taxon>Actinomycetota</taxon>
        <taxon>Actinomycetes</taxon>
        <taxon>Kitasatosporales</taxon>
        <taxon>Streptomycetaceae</taxon>
        <taxon>Streptomyces</taxon>
    </lineage>
</organism>
<evidence type="ECO:0000259" key="7">
    <source>
        <dbReference type="PROSITE" id="PS51935"/>
    </source>
</evidence>
<dbReference type="PANTHER" id="PTHR47359:SF3">
    <property type="entry name" value="NLP_P60 DOMAIN-CONTAINING PROTEIN-RELATED"/>
    <property type="match status" value="1"/>
</dbReference>
<dbReference type="Pfam" id="PF00877">
    <property type="entry name" value="NLPC_P60"/>
    <property type="match status" value="1"/>
</dbReference>
<keyword evidence="9" id="KW-1185">Reference proteome</keyword>
<dbReference type="AlphaFoldDB" id="A0A2M8M2Z0"/>
<comment type="caution">
    <text evidence="8">The sequence shown here is derived from an EMBL/GenBank/DDBJ whole genome shotgun (WGS) entry which is preliminary data.</text>
</comment>
<feature type="compositionally biased region" description="Basic and acidic residues" evidence="6">
    <location>
        <begin position="280"/>
        <end position="299"/>
    </location>
</feature>
<protein>
    <recommendedName>
        <fullName evidence="7">NlpC/P60 domain-containing protein</fullName>
    </recommendedName>
</protein>
<keyword evidence="3" id="KW-0378">Hydrolase</keyword>
<dbReference type="GO" id="GO:0006508">
    <property type="term" value="P:proteolysis"/>
    <property type="evidence" value="ECO:0007669"/>
    <property type="project" value="UniProtKB-KW"/>
</dbReference>
<evidence type="ECO:0000256" key="1">
    <source>
        <dbReference type="ARBA" id="ARBA00007074"/>
    </source>
</evidence>
<gene>
    <name evidence="8" type="ORF">CUT44_07710</name>
</gene>
<keyword evidence="4" id="KW-0788">Thiol protease</keyword>
<dbReference type="Proteomes" id="UP000230407">
    <property type="component" value="Unassembled WGS sequence"/>
</dbReference>
<reference evidence="8 9" key="1">
    <citation type="submission" date="2017-11" db="EMBL/GenBank/DDBJ databases">
        <title>Streptomyces carmine sp. nov., a novel actinomycete isolated from Sophora alopecuroides in Xinjiang, China.</title>
        <authorList>
            <person name="Wang Y."/>
            <person name="Luo X."/>
            <person name="Wan C."/>
            <person name="Zhang L."/>
        </authorList>
    </citation>
    <scope>NUCLEOTIDE SEQUENCE [LARGE SCALE GENOMIC DNA]</scope>
    <source>
        <strain evidence="8 9">TRM SA0054</strain>
    </source>
</reference>
<dbReference type="InterPro" id="IPR051794">
    <property type="entry name" value="PG_Endopeptidase_C40"/>
</dbReference>
<keyword evidence="5" id="KW-0175">Coiled coil</keyword>
<name>A0A2M8M2Z0_9ACTN</name>
<proteinExistence type="inferred from homology"/>
<accession>A0A2M8M2Z0</accession>
<evidence type="ECO:0000313" key="9">
    <source>
        <dbReference type="Proteomes" id="UP000230407"/>
    </source>
</evidence>
<dbReference type="EMBL" id="PGGW01000019">
    <property type="protein sequence ID" value="PJE98565.1"/>
    <property type="molecule type" value="Genomic_DNA"/>
</dbReference>
<feature type="region of interest" description="Disordered" evidence="6">
    <location>
        <begin position="39"/>
        <end position="91"/>
    </location>
</feature>
<evidence type="ECO:0000256" key="6">
    <source>
        <dbReference type="SAM" id="MobiDB-lite"/>
    </source>
</evidence>
<evidence type="ECO:0000256" key="5">
    <source>
        <dbReference type="SAM" id="Coils"/>
    </source>
</evidence>
<feature type="coiled-coil region" evidence="5">
    <location>
        <begin position="132"/>
        <end position="173"/>
    </location>
</feature>
<dbReference type="PROSITE" id="PS51935">
    <property type="entry name" value="NLPC_P60"/>
    <property type="match status" value="1"/>
</dbReference>
<dbReference type="PANTHER" id="PTHR47359">
    <property type="entry name" value="PEPTIDOGLYCAN DL-ENDOPEPTIDASE CWLO"/>
    <property type="match status" value="1"/>
</dbReference>
<feature type="region of interest" description="Disordered" evidence="6">
    <location>
        <begin position="280"/>
        <end position="305"/>
    </location>
</feature>
<dbReference type="SUPFAM" id="SSF54001">
    <property type="entry name" value="Cysteine proteinases"/>
    <property type="match status" value="1"/>
</dbReference>
<comment type="similarity">
    <text evidence="1">Belongs to the peptidase C40 family.</text>
</comment>
<evidence type="ECO:0000313" key="8">
    <source>
        <dbReference type="EMBL" id="PJE98565.1"/>
    </source>
</evidence>
<feature type="compositionally biased region" description="Basic residues" evidence="6">
    <location>
        <begin position="70"/>
        <end position="81"/>
    </location>
</feature>
<evidence type="ECO:0000256" key="4">
    <source>
        <dbReference type="ARBA" id="ARBA00022807"/>
    </source>
</evidence>
<feature type="domain" description="NlpC/P60" evidence="7">
    <location>
        <begin position="306"/>
        <end position="420"/>
    </location>
</feature>
<dbReference type="InterPro" id="IPR000064">
    <property type="entry name" value="NLP_P60_dom"/>
</dbReference>
<dbReference type="InterPro" id="IPR038765">
    <property type="entry name" value="Papain-like_cys_pep_sf"/>
</dbReference>
<dbReference type="GO" id="GO:0008234">
    <property type="term" value="F:cysteine-type peptidase activity"/>
    <property type="evidence" value="ECO:0007669"/>
    <property type="project" value="UniProtKB-KW"/>
</dbReference>
<dbReference type="Gene3D" id="3.90.1720.10">
    <property type="entry name" value="endopeptidase domain like (from Nostoc punctiforme)"/>
    <property type="match status" value="1"/>
</dbReference>
<feature type="coiled-coil region" evidence="5">
    <location>
        <begin position="234"/>
        <end position="268"/>
    </location>
</feature>
<sequence length="420" mass="44698">MFLSAPPVTCTGTECRVPRGGAARELRVPARLLSVFAVSRAGRPPPDGAGDGTQQFRSGRESVPIVVSHRSTRHGSRRRTPRTVARPGAPGPVLRAAALSAAAGAAVLSVVPASPAGADPGTGDPAAASARVDRLYAQAERATERYNAVAERVAELREQAERAQDGAARDQARVNRLRDTLGNLAKAQYRSGGMAPALALVLSEDPEDYLARAAVLDRITSREAARLKLFQHARQVLEQRRTEARGKLAELARQHESLRLHRAAVQRRLGAAQRLLNRLPAEERASRERVPRGTDRIPRETPAGVPARAAAALAAARRAVGSPYAWGQAGPHSFDCSGLTSWAYGRAGVSLPRTSQGQLHAGRHVPLDQARPGDLVVYRSDASHVGMYAGGGQVVHAPRPGARVRYDPVGMMPVAAVVRP</sequence>